<dbReference type="Proteomes" id="UP000036410">
    <property type="component" value="Chromosome"/>
</dbReference>
<evidence type="ECO:0000313" key="2">
    <source>
        <dbReference type="Proteomes" id="UP000036410"/>
    </source>
</evidence>
<gene>
    <name evidence="1" type="ORF">AS52_02734</name>
</gene>
<proteinExistence type="predicted"/>
<dbReference type="RefSeq" id="WP_028413068.1">
    <property type="nucleotide sequence ID" value="NZ_CP010586.1"/>
</dbReference>
<organism evidence="1 2">
    <name type="scientific">Priestia megaterium Q3</name>
    <dbReference type="NCBI Taxonomy" id="1452722"/>
    <lineage>
        <taxon>Bacteria</taxon>
        <taxon>Bacillati</taxon>
        <taxon>Bacillota</taxon>
        <taxon>Bacilli</taxon>
        <taxon>Bacillales</taxon>
        <taxon>Bacillaceae</taxon>
        <taxon>Priestia</taxon>
    </lineage>
</organism>
<dbReference type="AlphaFoldDB" id="A0A806U9X4"/>
<sequence>MKMELNIQQRVGEYRVKSDQLFEQKNYQQSVDVLIKGWEEIPLPKGLYSDTYEVVKDIIDTFIIMNDYESAQYWLTHLYSSGFKRFDDGEKEFISGVIYYELGSLLIAKEFFDIANRKSEGRLFEGKDTKYIKLLKR</sequence>
<name>A0A806U9X4_PRIMG</name>
<protein>
    <recommendedName>
        <fullName evidence="3">Tetratricopeptide repeat protein</fullName>
    </recommendedName>
</protein>
<evidence type="ECO:0000313" key="1">
    <source>
        <dbReference type="EMBL" id="AKP77695.1"/>
    </source>
</evidence>
<reference evidence="1 2" key="1">
    <citation type="submission" date="2015-01" db="EMBL/GenBank/DDBJ databases">
        <title>Genome sequence of bacillus megaterium Q3.</title>
        <authorList>
            <person name="Wang Y."/>
            <person name="Luo K."/>
            <person name="Bai L."/>
            <person name="Luo F."/>
        </authorList>
    </citation>
    <scope>NUCLEOTIDE SEQUENCE [LARGE SCALE GENOMIC DNA]</scope>
    <source>
        <strain evidence="1 2">Q3</strain>
    </source>
</reference>
<accession>A0A806U9X4</accession>
<dbReference type="EMBL" id="CP010586">
    <property type="protein sequence ID" value="AKP77695.1"/>
    <property type="molecule type" value="Genomic_DNA"/>
</dbReference>
<evidence type="ECO:0008006" key="3">
    <source>
        <dbReference type="Google" id="ProtNLM"/>
    </source>
</evidence>